<comment type="caution">
    <text evidence="1">The sequence shown here is derived from an EMBL/GenBank/DDBJ whole genome shotgun (WGS) entry which is preliminary data.</text>
</comment>
<gene>
    <name evidence="1" type="ORF">FZD51_25340</name>
</gene>
<proteinExistence type="predicted"/>
<dbReference type="EMBL" id="VTER01000024">
    <property type="protein sequence ID" value="TYS40202.1"/>
    <property type="molecule type" value="Genomic_DNA"/>
</dbReference>
<reference evidence="1 2" key="1">
    <citation type="submission" date="2019-08" db="EMBL/GenBank/DDBJ databases">
        <title>Bacillus genomes from the desert of Cuatro Cienegas, Coahuila.</title>
        <authorList>
            <person name="Olmedo-Alvarez G."/>
        </authorList>
    </citation>
    <scope>NUCLEOTIDE SEQUENCE [LARGE SCALE GENOMIC DNA]</scope>
    <source>
        <strain evidence="1 2">CH446_14T</strain>
    </source>
</reference>
<sequence length="162" mass="18294">MKIFYAAEASSLIGELPEFDLLLRNETSLKDTAGTIYLYESEQDRETAVLLLKEGHLLEERHLLISLEDAMMGEHFDDCGTISENGEYYLWMELVRPFAITAGEPVQREMALLQFEEHLAASSSLTCGRVYFIGVHLEELALGIARAYDIEVSFLDLDKLGI</sequence>
<evidence type="ECO:0008006" key="3">
    <source>
        <dbReference type="Google" id="ProtNLM"/>
    </source>
</evidence>
<evidence type="ECO:0000313" key="1">
    <source>
        <dbReference type="EMBL" id="TYS40202.1"/>
    </source>
</evidence>
<evidence type="ECO:0000313" key="2">
    <source>
        <dbReference type="Proteomes" id="UP000322139"/>
    </source>
</evidence>
<dbReference type="Proteomes" id="UP000322139">
    <property type="component" value="Unassembled WGS sequence"/>
</dbReference>
<dbReference type="RefSeq" id="WP_148977207.1">
    <property type="nucleotide sequence ID" value="NZ_JBNILB010000001.1"/>
</dbReference>
<protein>
    <recommendedName>
        <fullName evidence="3">DUF4265 domain-containing protein</fullName>
    </recommendedName>
</protein>
<accession>A0A5D4QSI7</accession>
<dbReference type="AlphaFoldDB" id="A0A5D4QSI7"/>
<organism evidence="1 2">
    <name type="scientific">Bacillus infantis</name>
    <dbReference type="NCBI Taxonomy" id="324767"/>
    <lineage>
        <taxon>Bacteria</taxon>
        <taxon>Bacillati</taxon>
        <taxon>Bacillota</taxon>
        <taxon>Bacilli</taxon>
        <taxon>Bacillales</taxon>
        <taxon>Bacillaceae</taxon>
        <taxon>Bacillus</taxon>
    </lineage>
</organism>
<name>A0A5D4QSI7_9BACI</name>